<proteinExistence type="predicted"/>
<evidence type="ECO:0000313" key="1">
    <source>
        <dbReference type="EMBL" id="CAC5343181.1"/>
    </source>
</evidence>
<dbReference type="EMBL" id="LR812490">
    <property type="protein sequence ID" value="CAC5343181.1"/>
    <property type="molecule type" value="Genomic_DNA"/>
</dbReference>
<dbReference type="AlphaFoldDB" id="A0A6J7ZMJ2"/>
<keyword evidence="2" id="KW-1185">Reference proteome</keyword>
<dbReference type="EMBL" id="CZCZ02000013">
    <property type="protein sequence ID" value="CAC5343181.1"/>
    <property type="molecule type" value="Genomic_DNA"/>
</dbReference>
<organism evidence="1 2">
    <name type="scientific">Planktothrix rubescens CCAP 1459/22</name>
    <dbReference type="NCBI Taxonomy" id="329571"/>
    <lineage>
        <taxon>Bacteria</taxon>
        <taxon>Bacillati</taxon>
        <taxon>Cyanobacteriota</taxon>
        <taxon>Cyanophyceae</taxon>
        <taxon>Oscillatoriophycideae</taxon>
        <taxon>Oscillatoriales</taxon>
        <taxon>Microcoleaceae</taxon>
        <taxon>Planktothrix</taxon>
    </lineage>
</organism>
<comment type="caution">
    <text evidence="1">The sequence shown here is derived from an EMBL/GenBank/DDBJ whole genome shotgun (WGS) entry which is preliminary data.</text>
</comment>
<reference evidence="1" key="1">
    <citation type="submission" date="2020-05" db="EMBL/GenBank/DDBJ databases">
        <authorList>
            <consortium name="Genoscope - CEA"/>
            <person name="William W."/>
        </authorList>
    </citation>
    <scope>NUCLEOTIDE SEQUENCE [LARGE SCALE GENOMIC DNA]</scope>
    <source>
        <strain evidence="1">PCC 7821</strain>
    </source>
</reference>
<sequence>MGTIRTATNLFWNRQTPNPCQYLRPDSRNDHGNDPAAVKIEILHRVGWVEE</sequence>
<protein>
    <submittedName>
        <fullName evidence="1">Uncharacterized protein</fullName>
    </submittedName>
</protein>
<evidence type="ECO:0000313" key="2">
    <source>
        <dbReference type="Proteomes" id="UP000196521"/>
    </source>
</evidence>
<dbReference type="Proteomes" id="UP000196521">
    <property type="component" value="Chromosome"/>
</dbReference>
<accession>A0A6J7ZMJ2</accession>
<gene>
    <name evidence="1" type="ORF">PLAN_30411</name>
</gene>
<name>A0A6J7ZMJ2_PLARU</name>